<evidence type="ECO:0000313" key="9">
    <source>
        <dbReference type="EMBL" id="CAH1972080.1"/>
    </source>
</evidence>
<reference evidence="9" key="1">
    <citation type="submission" date="2022-03" db="EMBL/GenBank/DDBJ databases">
        <authorList>
            <person name="Sayadi A."/>
        </authorList>
    </citation>
    <scope>NUCLEOTIDE SEQUENCE</scope>
</reference>
<evidence type="ECO:0000256" key="3">
    <source>
        <dbReference type="ARBA" id="ARBA00022692"/>
    </source>
</evidence>
<organism evidence="9 10">
    <name type="scientific">Acanthoscelides obtectus</name>
    <name type="common">Bean weevil</name>
    <name type="synonym">Bruchus obtectus</name>
    <dbReference type="NCBI Taxonomy" id="200917"/>
    <lineage>
        <taxon>Eukaryota</taxon>
        <taxon>Metazoa</taxon>
        <taxon>Ecdysozoa</taxon>
        <taxon>Arthropoda</taxon>
        <taxon>Hexapoda</taxon>
        <taxon>Insecta</taxon>
        <taxon>Pterygota</taxon>
        <taxon>Neoptera</taxon>
        <taxon>Endopterygota</taxon>
        <taxon>Coleoptera</taxon>
        <taxon>Polyphaga</taxon>
        <taxon>Cucujiformia</taxon>
        <taxon>Chrysomeloidea</taxon>
        <taxon>Chrysomelidae</taxon>
        <taxon>Bruchinae</taxon>
        <taxon>Bruchini</taxon>
        <taxon>Acanthoscelides</taxon>
    </lineage>
</organism>
<dbReference type="OrthoDB" id="6725625at2759"/>
<evidence type="ECO:0008006" key="11">
    <source>
        <dbReference type="Google" id="ProtNLM"/>
    </source>
</evidence>
<keyword evidence="2" id="KW-0336">GPI-anchor</keyword>
<comment type="subcellular location">
    <subcellularLocation>
        <location evidence="1">Membrane</location>
        <topology evidence="1">Lipid-anchor</topology>
        <topology evidence="1">GPI-anchor</topology>
    </subcellularLocation>
</comment>
<gene>
    <name evidence="9" type="ORF">ACAOBT_LOCUS9802</name>
</gene>
<proteinExistence type="predicted"/>
<dbReference type="PANTHER" id="PTHR33562">
    <property type="entry name" value="ATILLA, ISOFORM B-RELATED-RELATED"/>
    <property type="match status" value="1"/>
</dbReference>
<keyword evidence="3" id="KW-0812">Transmembrane</keyword>
<evidence type="ECO:0000256" key="5">
    <source>
        <dbReference type="ARBA" id="ARBA00022989"/>
    </source>
</evidence>
<dbReference type="GO" id="GO:0098552">
    <property type="term" value="C:side of membrane"/>
    <property type="evidence" value="ECO:0007669"/>
    <property type="project" value="UniProtKB-KW"/>
</dbReference>
<keyword evidence="4 8" id="KW-0732">Signal</keyword>
<evidence type="ECO:0000256" key="7">
    <source>
        <dbReference type="ARBA" id="ARBA00023288"/>
    </source>
</evidence>
<dbReference type="AlphaFoldDB" id="A0A9P0P7L8"/>
<keyword evidence="2" id="KW-0325">Glycoprotein</keyword>
<accession>A0A9P0P7L8</accession>
<keyword evidence="7" id="KW-0449">Lipoprotein</keyword>
<comment type="caution">
    <text evidence="9">The sequence shown here is derived from an EMBL/GenBank/DDBJ whole genome shotgun (WGS) entry which is preliminary data.</text>
</comment>
<protein>
    <recommendedName>
        <fullName evidence="11">Protein sleepless</fullName>
    </recommendedName>
</protein>
<keyword evidence="6" id="KW-0472">Membrane</keyword>
<feature type="signal peptide" evidence="8">
    <location>
        <begin position="1"/>
        <end position="22"/>
    </location>
</feature>
<evidence type="ECO:0000256" key="6">
    <source>
        <dbReference type="ARBA" id="ARBA00023136"/>
    </source>
</evidence>
<feature type="chain" id="PRO_5040492116" description="Protein sleepless" evidence="8">
    <location>
        <begin position="23"/>
        <end position="163"/>
    </location>
</feature>
<evidence type="ECO:0000256" key="2">
    <source>
        <dbReference type="ARBA" id="ARBA00022622"/>
    </source>
</evidence>
<sequence>MARIWCFFVISIVSLGSGTASGASHCYACLHCDDAAFNVSTAGRMECATNIVTGATPRSANWDVLQTELRKHAHVYPADIDTEYACAKYSFSYSLNGEVATTRTCLPKKYGNLEACDYLKTVIPINYNLESCFTCDTDYCNSSSGLSTSLVFVLSALLLFKYA</sequence>
<keyword evidence="5" id="KW-1133">Transmembrane helix</keyword>
<dbReference type="Proteomes" id="UP001152888">
    <property type="component" value="Unassembled WGS sequence"/>
</dbReference>
<keyword evidence="10" id="KW-1185">Reference proteome</keyword>
<dbReference type="InterPro" id="IPR050975">
    <property type="entry name" value="Sleep_regulator"/>
</dbReference>
<evidence type="ECO:0000256" key="1">
    <source>
        <dbReference type="ARBA" id="ARBA00004589"/>
    </source>
</evidence>
<dbReference type="EMBL" id="CAKOFQ010006794">
    <property type="protein sequence ID" value="CAH1972080.1"/>
    <property type="molecule type" value="Genomic_DNA"/>
</dbReference>
<name>A0A9P0P7L8_ACAOB</name>
<evidence type="ECO:0000256" key="4">
    <source>
        <dbReference type="ARBA" id="ARBA00022729"/>
    </source>
</evidence>
<evidence type="ECO:0000313" key="10">
    <source>
        <dbReference type="Proteomes" id="UP001152888"/>
    </source>
</evidence>
<evidence type="ECO:0000256" key="8">
    <source>
        <dbReference type="SAM" id="SignalP"/>
    </source>
</evidence>